<dbReference type="EMBL" id="JANIEX010001386">
    <property type="protein sequence ID" value="KAJ3558596.1"/>
    <property type="molecule type" value="Genomic_DNA"/>
</dbReference>
<evidence type="ECO:0000313" key="2">
    <source>
        <dbReference type="Proteomes" id="UP001213000"/>
    </source>
</evidence>
<dbReference type="AlphaFoldDB" id="A0AAD5VIV3"/>
<evidence type="ECO:0000313" key="1">
    <source>
        <dbReference type="EMBL" id="KAJ3558596.1"/>
    </source>
</evidence>
<sequence length="190" mass="21817">MRLRALFSDNTVLARTLTRHHIIPRPSTVCPCLVISFTRLLSTIADNRRTRIVVYAVKKHSEEWSIQAVGTNEVFGTIADWRLPTSLWLKTNYALGLCYVNGNTLEDETSSGYRTLRLDFLESQLDEVETGEESTLSPLSMGRLYLAPELKNLRLRIKDFDPFTGKILCWTSRILNNTETTRQTVLFNYL</sequence>
<accession>A0AAD5VIV3</accession>
<organism evidence="1 2">
    <name type="scientific">Leucocoprinus birnbaumii</name>
    <dbReference type="NCBI Taxonomy" id="56174"/>
    <lineage>
        <taxon>Eukaryota</taxon>
        <taxon>Fungi</taxon>
        <taxon>Dikarya</taxon>
        <taxon>Basidiomycota</taxon>
        <taxon>Agaricomycotina</taxon>
        <taxon>Agaricomycetes</taxon>
        <taxon>Agaricomycetidae</taxon>
        <taxon>Agaricales</taxon>
        <taxon>Agaricineae</taxon>
        <taxon>Agaricaceae</taxon>
        <taxon>Leucocoprinus</taxon>
    </lineage>
</organism>
<gene>
    <name evidence="1" type="ORF">NP233_g11478</name>
</gene>
<protein>
    <submittedName>
        <fullName evidence="1">Uncharacterized protein</fullName>
    </submittedName>
</protein>
<keyword evidence="2" id="KW-1185">Reference proteome</keyword>
<name>A0AAD5VIV3_9AGAR</name>
<comment type="caution">
    <text evidence="1">The sequence shown here is derived from an EMBL/GenBank/DDBJ whole genome shotgun (WGS) entry which is preliminary data.</text>
</comment>
<proteinExistence type="predicted"/>
<dbReference type="Proteomes" id="UP001213000">
    <property type="component" value="Unassembled WGS sequence"/>
</dbReference>
<reference evidence="1" key="1">
    <citation type="submission" date="2022-07" db="EMBL/GenBank/DDBJ databases">
        <title>Genome Sequence of Leucocoprinus birnbaumii.</title>
        <authorList>
            <person name="Buettner E."/>
        </authorList>
    </citation>
    <scope>NUCLEOTIDE SEQUENCE</scope>
    <source>
        <strain evidence="1">VT141</strain>
    </source>
</reference>